<evidence type="ECO:0000256" key="4">
    <source>
        <dbReference type="ARBA" id="ARBA00022737"/>
    </source>
</evidence>
<evidence type="ECO:0000256" key="2">
    <source>
        <dbReference type="ARBA" id="ARBA00004245"/>
    </source>
</evidence>
<dbReference type="PANTHER" id="PTHR12086:SF9">
    <property type="entry name" value="EF-HAND DOMAIN-CONTAINING PROTEIN 1"/>
    <property type="match status" value="1"/>
</dbReference>
<proteinExistence type="predicted"/>
<keyword evidence="3" id="KW-0963">Cytoplasm</keyword>
<evidence type="ECO:0000259" key="7">
    <source>
        <dbReference type="PROSITE" id="PS51336"/>
    </source>
</evidence>
<name>A0ABR2HW20_9EUKA</name>
<reference evidence="8 9" key="1">
    <citation type="submission" date="2024-04" db="EMBL/GenBank/DDBJ databases">
        <title>Tritrichomonas musculus Genome.</title>
        <authorList>
            <person name="Alves-Ferreira E."/>
            <person name="Grigg M."/>
            <person name="Lorenzi H."/>
            <person name="Galac M."/>
        </authorList>
    </citation>
    <scope>NUCLEOTIDE SEQUENCE [LARGE SCALE GENOMIC DNA]</scope>
    <source>
        <strain evidence="8 9">EAF2021</strain>
    </source>
</reference>
<evidence type="ECO:0000256" key="6">
    <source>
        <dbReference type="ARBA" id="ARBA00023273"/>
    </source>
</evidence>
<dbReference type="Proteomes" id="UP001470230">
    <property type="component" value="Unassembled WGS sequence"/>
</dbReference>
<comment type="caution">
    <text evidence="8">The sequence shown here is derived from an EMBL/GenBank/DDBJ whole genome shotgun (WGS) entry which is preliminary data.</text>
</comment>
<organism evidence="8 9">
    <name type="scientific">Tritrichomonas musculus</name>
    <dbReference type="NCBI Taxonomy" id="1915356"/>
    <lineage>
        <taxon>Eukaryota</taxon>
        <taxon>Metamonada</taxon>
        <taxon>Parabasalia</taxon>
        <taxon>Tritrichomonadida</taxon>
        <taxon>Tritrichomonadidae</taxon>
        <taxon>Tritrichomonas</taxon>
    </lineage>
</organism>
<dbReference type="InterPro" id="IPR011992">
    <property type="entry name" value="EF-hand-dom_pair"/>
</dbReference>
<dbReference type="InterPro" id="IPR040193">
    <property type="entry name" value="EFHC1/EFHC2/EFHB"/>
</dbReference>
<sequence>MVDNTPEPTILSFTATLISKNRDDALREFIVAFYVEDSSFSVMEKVIPNSGFPGGKFLQRTKSINPETNEPYQPDEVNIGSDITLGGWRFHLKSASEGTLKTMEAKSDIFTRSDLSNVILSVSDKLKPHVDDLKTAFARKDKTHRGRVKQADVGDILDEFDVHLGEQEMITLFRRFQFADSDMFEYNDFLATIK</sequence>
<evidence type="ECO:0000256" key="1">
    <source>
        <dbReference type="ARBA" id="ARBA00004138"/>
    </source>
</evidence>
<keyword evidence="6" id="KW-0966">Cell projection</keyword>
<gene>
    <name evidence="8" type="ORF">M9Y10_016362</name>
</gene>
<keyword evidence="5" id="KW-0206">Cytoskeleton</keyword>
<dbReference type="Gene3D" id="1.10.238.10">
    <property type="entry name" value="EF-hand"/>
    <property type="match status" value="1"/>
</dbReference>
<evidence type="ECO:0000256" key="5">
    <source>
        <dbReference type="ARBA" id="ARBA00023212"/>
    </source>
</evidence>
<dbReference type="Pfam" id="PF06565">
    <property type="entry name" value="DM10_dom"/>
    <property type="match status" value="1"/>
</dbReference>
<dbReference type="SUPFAM" id="SSF47473">
    <property type="entry name" value="EF-hand"/>
    <property type="match status" value="1"/>
</dbReference>
<dbReference type="Gene3D" id="2.30.29.170">
    <property type="match status" value="1"/>
</dbReference>
<dbReference type="SMART" id="SM00676">
    <property type="entry name" value="DM10"/>
    <property type="match status" value="1"/>
</dbReference>
<accession>A0ABR2HW20</accession>
<dbReference type="PANTHER" id="PTHR12086">
    <property type="entry name" value="EF-HAND DOMAIN C-TERMINAL CONTAINING PROTEIN"/>
    <property type="match status" value="1"/>
</dbReference>
<dbReference type="EMBL" id="JAPFFF010000021">
    <property type="protein sequence ID" value="KAK8853819.1"/>
    <property type="molecule type" value="Genomic_DNA"/>
</dbReference>
<evidence type="ECO:0000313" key="8">
    <source>
        <dbReference type="EMBL" id="KAK8853819.1"/>
    </source>
</evidence>
<dbReference type="InterPro" id="IPR006602">
    <property type="entry name" value="DM10_dom"/>
</dbReference>
<comment type="subcellular location">
    <subcellularLocation>
        <location evidence="1">Cell projection</location>
        <location evidence="1">Cilium</location>
    </subcellularLocation>
    <subcellularLocation>
        <location evidence="2">Cytoplasm</location>
        <location evidence="2">Cytoskeleton</location>
    </subcellularLocation>
</comment>
<keyword evidence="9" id="KW-1185">Reference proteome</keyword>
<dbReference type="PROSITE" id="PS51336">
    <property type="entry name" value="DM10"/>
    <property type="match status" value="1"/>
</dbReference>
<protein>
    <recommendedName>
        <fullName evidence="7">DM10 domain-containing protein</fullName>
    </recommendedName>
</protein>
<evidence type="ECO:0000313" key="9">
    <source>
        <dbReference type="Proteomes" id="UP001470230"/>
    </source>
</evidence>
<feature type="domain" description="DM10" evidence="7">
    <location>
        <begin position="7"/>
        <end position="107"/>
    </location>
</feature>
<evidence type="ECO:0000256" key="3">
    <source>
        <dbReference type="ARBA" id="ARBA00022490"/>
    </source>
</evidence>
<keyword evidence="4" id="KW-0677">Repeat</keyword>